<dbReference type="EMBL" id="LSRP01000071">
    <property type="protein sequence ID" value="OJF99390.1"/>
    <property type="molecule type" value="Genomic_DNA"/>
</dbReference>
<name>A0A657LVG4_9HYPH</name>
<gene>
    <name evidence="1" type="ORF">AX760_12955</name>
</gene>
<evidence type="ECO:0000313" key="2">
    <source>
        <dbReference type="Proteomes" id="UP000182661"/>
    </source>
</evidence>
<dbReference type="Proteomes" id="UP000182661">
    <property type="component" value="Unassembled WGS sequence"/>
</dbReference>
<reference evidence="1 2" key="1">
    <citation type="submission" date="2016-02" db="EMBL/GenBank/DDBJ databases">
        <title>Genome sequencing of a beta-galactosidase producing bacteria Rhizobium sp. 59.</title>
        <authorList>
            <person name="Wang D."/>
            <person name="Kot W."/>
            <person name="Qin Y."/>
            <person name="Hansen L."/>
            <person name="Naqvi K."/>
            <person name="Rensing C."/>
        </authorList>
    </citation>
    <scope>NUCLEOTIDE SEQUENCE [LARGE SCALE GENOMIC DNA]</scope>
    <source>
        <strain evidence="1 2">59</strain>
    </source>
</reference>
<dbReference type="AlphaFoldDB" id="A0A657LVG4"/>
<dbReference type="OrthoDB" id="9806482at2"/>
<evidence type="ECO:0000313" key="1">
    <source>
        <dbReference type="EMBL" id="OJF99390.1"/>
    </source>
</evidence>
<protein>
    <recommendedName>
        <fullName evidence="3">PD(D/E)XK endonuclease domain-containing protein</fullName>
    </recommendedName>
</protein>
<sequence length="135" mass="15502">MFRPVTYASLNSRQKENHNFQKVAARLADYGYNCLRLTDDWQGADFMACHVDGETILKVQLKGRLTIDKKYLGKSIHISFFHGQDCYIYDHDAFVVHLEQNGLIGADSVTWHIAGGRSWPSPPNWAIKLLSEYRI</sequence>
<proteinExistence type="predicted"/>
<organism evidence="1 2">
    <name type="scientific">Pararhizobium antarcticum</name>
    <dbReference type="NCBI Taxonomy" id="1798805"/>
    <lineage>
        <taxon>Bacteria</taxon>
        <taxon>Pseudomonadati</taxon>
        <taxon>Pseudomonadota</taxon>
        <taxon>Alphaproteobacteria</taxon>
        <taxon>Hyphomicrobiales</taxon>
        <taxon>Rhizobiaceae</taxon>
        <taxon>Rhizobium/Agrobacterium group</taxon>
        <taxon>Pararhizobium</taxon>
    </lineage>
</organism>
<evidence type="ECO:0008006" key="3">
    <source>
        <dbReference type="Google" id="ProtNLM"/>
    </source>
</evidence>
<dbReference type="RefSeq" id="WP_071832137.1">
    <property type="nucleotide sequence ID" value="NZ_LSRP01000071.1"/>
</dbReference>
<keyword evidence="2" id="KW-1185">Reference proteome</keyword>
<accession>A0A657LVG4</accession>
<comment type="caution">
    <text evidence="1">The sequence shown here is derived from an EMBL/GenBank/DDBJ whole genome shotgun (WGS) entry which is preliminary data.</text>
</comment>